<reference evidence="1 2" key="1">
    <citation type="journal article" date="2012" name="Genome Biol.">
        <title>Genome and low-iron response of an oceanic diatom adapted to chronic iron limitation.</title>
        <authorList>
            <person name="Lommer M."/>
            <person name="Specht M."/>
            <person name="Roy A.S."/>
            <person name="Kraemer L."/>
            <person name="Andreson R."/>
            <person name="Gutowska M.A."/>
            <person name="Wolf J."/>
            <person name="Bergner S.V."/>
            <person name="Schilhabel M.B."/>
            <person name="Klostermeier U.C."/>
            <person name="Beiko R.G."/>
            <person name="Rosenstiel P."/>
            <person name="Hippler M."/>
            <person name="Laroche J."/>
        </authorList>
    </citation>
    <scope>NUCLEOTIDE SEQUENCE [LARGE SCALE GENOMIC DNA]</scope>
    <source>
        <strain evidence="1 2">CCMP1005</strain>
    </source>
</reference>
<sequence>MVTLPSKINSGSDLGQYWELDAEMVSLDSALAEFYPNPWGTDILICAMYVHPSALLALEPWRDGPGRVGFSLKAYVSSLVVGTLWAGYECIMWVFLVDLEAGDSKVDLEAGGGSTSTSRHSGRYHVAAAQNRACIVSNEAKISKGVSVRLNFGYYLPRSVAKWHFQNKKAPQIPNSIPPLLFSFSVARKIYRSKRPKPSTHPTLV</sequence>
<proteinExistence type="predicted"/>
<dbReference type="Proteomes" id="UP000266841">
    <property type="component" value="Unassembled WGS sequence"/>
</dbReference>
<organism evidence="1 2">
    <name type="scientific">Thalassiosira oceanica</name>
    <name type="common">Marine diatom</name>
    <dbReference type="NCBI Taxonomy" id="159749"/>
    <lineage>
        <taxon>Eukaryota</taxon>
        <taxon>Sar</taxon>
        <taxon>Stramenopiles</taxon>
        <taxon>Ochrophyta</taxon>
        <taxon>Bacillariophyta</taxon>
        <taxon>Coscinodiscophyceae</taxon>
        <taxon>Thalassiosirophycidae</taxon>
        <taxon>Thalassiosirales</taxon>
        <taxon>Thalassiosiraceae</taxon>
        <taxon>Thalassiosira</taxon>
    </lineage>
</organism>
<keyword evidence="2" id="KW-1185">Reference proteome</keyword>
<gene>
    <name evidence="1" type="ORF">THAOC_17527</name>
</gene>
<comment type="caution">
    <text evidence="1">The sequence shown here is derived from an EMBL/GenBank/DDBJ whole genome shotgun (WGS) entry which is preliminary data.</text>
</comment>
<protein>
    <submittedName>
        <fullName evidence="1">Uncharacterized protein</fullName>
    </submittedName>
</protein>
<dbReference type="EMBL" id="AGNL01019346">
    <property type="protein sequence ID" value="EJK61900.1"/>
    <property type="molecule type" value="Genomic_DNA"/>
</dbReference>
<evidence type="ECO:0000313" key="1">
    <source>
        <dbReference type="EMBL" id="EJK61900.1"/>
    </source>
</evidence>
<name>K0S9C7_THAOC</name>
<dbReference type="AlphaFoldDB" id="K0S9C7"/>
<accession>K0S9C7</accession>
<evidence type="ECO:0000313" key="2">
    <source>
        <dbReference type="Proteomes" id="UP000266841"/>
    </source>
</evidence>